<dbReference type="InterPro" id="IPR036249">
    <property type="entry name" value="Thioredoxin-like_sf"/>
</dbReference>
<gene>
    <name evidence="2" type="ORF">G3R41_09220</name>
</gene>
<protein>
    <submittedName>
        <fullName evidence="2">Thioredoxin domain-containing protein</fullName>
    </submittedName>
</protein>
<reference evidence="2 3" key="1">
    <citation type="submission" date="2020-02" db="EMBL/GenBank/DDBJ databases">
        <title>The WGS of Modestobacter muralis DSM 100205.</title>
        <authorList>
            <person name="Jiang Z."/>
        </authorList>
    </citation>
    <scope>NUCLEOTIDE SEQUENCE [LARGE SCALE GENOMIC DNA]</scope>
    <source>
        <strain evidence="2 3">DSM 100205</strain>
    </source>
</reference>
<dbReference type="Gene3D" id="3.40.30.10">
    <property type="entry name" value="Glutaredoxin"/>
    <property type="match status" value="1"/>
</dbReference>
<dbReference type="RefSeq" id="WP_163610803.1">
    <property type="nucleotide sequence ID" value="NZ_JAAGWB010000018.1"/>
</dbReference>
<dbReference type="Proteomes" id="UP000471152">
    <property type="component" value="Unassembled WGS sequence"/>
</dbReference>
<dbReference type="InterPro" id="IPR012336">
    <property type="entry name" value="Thioredoxin-like_fold"/>
</dbReference>
<sequence length="182" mass="19691">MSSPTPSPAGHTPEGGVLVGSDGARRKLVVFEDPQCPFCRQFEDATGDLLRREISSGSVSVEYRMRSFLGPESVRANNALALAAEAGHFDQLRRELFAHQPAEQTGGFTTDELVELGRRAGLTGPEFVSGVQQGRHADWVVEREEAFLAQDPDGTPQAQLDGEWVDAQVLYDPEALGALVRG</sequence>
<dbReference type="Pfam" id="PF13462">
    <property type="entry name" value="Thioredoxin_4"/>
    <property type="match status" value="1"/>
</dbReference>
<name>A0A6P0H8I8_9ACTN</name>
<feature type="domain" description="Thioredoxin-like fold" evidence="1">
    <location>
        <begin position="14"/>
        <end position="169"/>
    </location>
</feature>
<comment type="caution">
    <text evidence="2">The sequence shown here is derived from an EMBL/GenBank/DDBJ whole genome shotgun (WGS) entry which is preliminary data.</text>
</comment>
<organism evidence="2 3">
    <name type="scientific">Modestobacter muralis</name>
    <dbReference type="NCBI Taxonomy" id="1608614"/>
    <lineage>
        <taxon>Bacteria</taxon>
        <taxon>Bacillati</taxon>
        <taxon>Actinomycetota</taxon>
        <taxon>Actinomycetes</taxon>
        <taxon>Geodermatophilales</taxon>
        <taxon>Geodermatophilaceae</taxon>
        <taxon>Modestobacter</taxon>
    </lineage>
</organism>
<evidence type="ECO:0000313" key="3">
    <source>
        <dbReference type="Proteomes" id="UP000471152"/>
    </source>
</evidence>
<dbReference type="AlphaFoldDB" id="A0A6P0H8I8"/>
<dbReference type="EMBL" id="JAAGWB010000018">
    <property type="protein sequence ID" value="NEN51116.1"/>
    <property type="molecule type" value="Genomic_DNA"/>
</dbReference>
<dbReference type="SUPFAM" id="SSF52833">
    <property type="entry name" value="Thioredoxin-like"/>
    <property type="match status" value="1"/>
</dbReference>
<accession>A0A6P0H8I8</accession>
<evidence type="ECO:0000259" key="1">
    <source>
        <dbReference type="Pfam" id="PF13462"/>
    </source>
</evidence>
<proteinExistence type="predicted"/>
<evidence type="ECO:0000313" key="2">
    <source>
        <dbReference type="EMBL" id="NEN51116.1"/>
    </source>
</evidence>